<feature type="region of interest" description="Disordered" evidence="1">
    <location>
        <begin position="224"/>
        <end position="247"/>
    </location>
</feature>
<dbReference type="EMBL" id="FJOG01000011">
    <property type="protein sequence ID" value="CZR57893.1"/>
    <property type="molecule type" value="Genomic_DNA"/>
</dbReference>
<protein>
    <recommendedName>
        <fullName evidence="3">SMODS and SLOG-associating 2TM effector domain-containing protein</fullName>
    </recommendedName>
</protein>
<dbReference type="OrthoDB" id="5398270at2759"/>
<reference evidence="4 5" key="1">
    <citation type="submission" date="2016-03" db="EMBL/GenBank/DDBJ databases">
        <authorList>
            <person name="Ploux O."/>
        </authorList>
    </citation>
    <scope>NUCLEOTIDE SEQUENCE [LARGE SCALE GENOMIC DNA]</scope>
    <source>
        <strain evidence="4 5">UAMH 11012</strain>
    </source>
</reference>
<evidence type="ECO:0000313" key="5">
    <source>
        <dbReference type="Proteomes" id="UP000184330"/>
    </source>
</evidence>
<dbReference type="Pfam" id="PF18142">
    <property type="entry name" value="SLATT_fungal"/>
    <property type="match status" value="1"/>
</dbReference>
<evidence type="ECO:0000256" key="1">
    <source>
        <dbReference type="SAM" id="MobiDB-lite"/>
    </source>
</evidence>
<evidence type="ECO:0000259" key="3">
    <source>
        <dbReference type="Pfam" id="PF18142"/>
    </source>
</evidence>
<feature type="domain" description="SMODS and SLOG-associating 2TM effector" evidence="3">
    <location>
        <begin position="102"/>
        <end position="218"/>
    </location>
</feature>
<dbReference type="PANTHER" id="PTHR38793">
    <property type="entry name" value="SLATT_FUNGAL DOMAIN-CONTAINING PROTEIN-RELATED"/>
    <property type="match status" value="1"/>
</dbReference>
<dbReference type="Proteomes" id="UP000184330">
    <property type="component" value="Unassembled WGS sequence"/>
</dbReference>
<keyword evidence="5" id="KW-1185">Reference proteome</keyword>
<accession>A0A1L7WYP8</accession>
<gene>
    <name evidence="4" type="ORF">PAC_07782</name>
</gene>
<evidence type="ECO:0000256" key="2">
    <source>
        <dbReference type="SAM" id="Phobius"/>
    </source>
</evidence>
<proteinExistence type="predicted"/>
<feature type="region of interest" description="Disordered" evidence="1">
    <location>
        <begin position="1"/>
        <end position="47"/>
    </location>
</feature>
<dbReference type="InterPro" id="IPR041622">
    <property type="entry name" value="SLATT_fungi"/>
</dbReference>
<name>A0A1L7WYP8_9HELO</name>
<feature type="transmembrane region" description="Helical" evidence="2">
    <location>
        <begin position="110"/>
        <end position="132"/>
    </location>
</feature>
<dbReference type="AlphaFoldDB" id="A0A1L7WYP8"/>
<keyword evidence="2" id="KW-0812">Transmembrane</keyword>
<dbReference type="NCBIfam" id="NF033635">
    <property type="entry name" value="SLATT_fungal"/>
    <property type="match status" value="1"/>
</dbReference>
<keyword evidence="2" id="KW-0472">Membrane</keyword>
<keyword evidence="2" id="KW-1133">Transmembrane helix</keyword>
<sequence length="247" mass="26215">MASNGNSNGNAIFLNSPNGDVTKGPTSTTEEMPSTNPPPAVYSSLKPGVTHLSKTDLDAVRLAIGAPPISYEDSTPTSSSPKAATKSQKTIPDGLYKTALKMLSHSTFRYYFIMILYNVSLLLQLLLGAALTGLGSTTNSNGNGVAITILAAANTVNAGLIGLLHNSGMPNRFRSDMNEYEKVVEYLQYLMRSGVVGVGETRDDVIQKCFDMYGQARATVEKNQPGYYVGPKPSTTGEAPASQPPSQ</sequence>
<feature type="transmembrane region" description="Helical" evidence="2">
    <location>
        <begin position="144"/>
        <end position="164"/>
    </location>
</feature>
<feature type="compositionally biased region" description="Polar residues" evidence="1">
    <location>
        <begin position="1"/>
        <end position="34"/>
    </location>
</feature>
<organism evidence="4 5">
    <name type="scientific">Phialocephala subalpina</name>
    <dbReference type="NCBI Taxonomy" id="576137"/>
    <lineage>
        <taxon>Eukaryota</taxon>
        <taxon>Fungi</taxon>
        <taxon>Dikarya</taxon>
        <taxon>Ascomycota</taxon>
        <taxon>Pezizomycotina</taxon>
        <taxon>Leotiomycetes</taxon>
        <taxon>Helotiales</taxon>
        <taxon>Mollisiaceae</taxon>
        <taxon>Phialocephala</taxon>
        <taxon>Phialocephala fortinii species complex</taxon>
    </lineage>
</organism>
<dbReference type="PANTHER" id="PTHR38793:SF1">
    <property type="entry name" value="SMODS AND SLOG-ASSOCIATING 2TM EFFECTOR DOMAIN-CONTAINING PROTEIN"/>
    <property type="match status" value="1"/>
</dbReference>
<evidence type="ECO:0000313" key="4">
    <source>
        <dbReference type="EMBL" id="CZR57893.1"/>
    </source>
</evidence>